<dbReference type="Proteomes" id="UP000515220">
    <property type="component" value="Chromosome"/>
</dbReference>
<dbReference type="EMBL" id="AP023326">
    <property type="protein sequence ID" value="BCI68647.1"/>
    <property type="molecule type" value="Genomic_DNA"/>
</dbReference>
<reference evidence="2 3" key="1">
    <citation type="submission" date="2020-07" db="EMBL/GenBank/DDBJ databases">
        <title>Complete Genome Sequence of an acetic acid bacterium, Acetobacter aceti JCM20276.</title>
        <authorList>
            <person name="Hirose Y."/>
            <person name="Mihara H."/>
        </authorList>
    </citation>
    <scope>NUCLEOTIDE SEQUENCE [LARGE SCALE GENOMIC DNA]</scope>
    <source>
        <strain evidence="2 3">JCM20276</strain>
    </source>
</reference>
<gene>
    <name evidence="2" type="ORF">AAJCM20276_32710</name>
</gene>
<dbReference type="AlphaFoldDB" id="A0A6S6PHT1"/>
<organism evidence="2 3">
    <name type="scientific">Acetobacter aceti</name>
    <dbReference type="NCBI Taxonomy" id="435"/>
    <lineage>
        <taxon>Bacteria</taxon>
        <taxon>Pseudomonadati</taxon>
        <taxon>Pseudomonadota</taxon>
        <taxon>Alphaproteobacteria</taxon>
        <taxon>Acetobacterales</taxon>
        <taxon>Acetobacteraceae</taxon>
        <taxon>Acetobacter</taxon>
        <taxon>Acetobacter subgen. Acetobacter</taxon>
    </lineage>
</organism>
<sequence>MRLRPRQPAPPERSVDLAAAEGGTSCGMPSFGRIAPFSGGLRSVRERVWEEEVRRDMSFTE</sequence>
<accession>A0A6S6PHT1</accession>
<evidence type="ECO:0000313" key="3">
    <source>
        <dbReference type="Proteomes" id="UP000515220"/>
    </source>
</evidence>
<evidence type="ECO:0000313" key="2">
    <source>
        <dbReference type="EMBL" id="BCI68647.1"/>
    </source>
</evidence>
<name>A0A6S6PHT1_ACEAC</name>
<feature type="region of interest" description="Disordered" evidence="1">
    <location>
        <begin position="1"/>
        <end position="23"/>
    </location>
</feature>
<proteinExistence type="predicted"/>
<evidence type="ECO:0000256" key="1">
    <source>
        <dbReference type="SAM" id="MobiDB-lite"/>
    </source>
</evidence>
<protein>
    <submittedName>
        <fullName evidence="2">Uncharacterized protein</fullName>
    </submittedName>
</protein>